<feature type="domain" description="DUF2070" evidence="2">
    <location>
        <begin position="9"/>
        <end position="603"/>
    </location>
</feature>
<keyword evidence="1" id="KW-0812">Transmembrane</keyword>
<feature type="transmembrane region" description="Helical" evidence="1">
    <location>
        <begin position="194"/>
        <end position="212"/>
    </location>
</feature>
<evidence type="ECO:0000256" key="1">
    <source>
        <dbReference type="SAM" id="Phobius"/>
    </source>
</evidence>
<reference evidence="3" key="1">
    <citation type="journal article" date="2023" name="Front. Microbiol.">
        <title>Genomic-based phylogenetic and metabolic analyses of the genus Natronomonas, and description of Natronomonas aquatica sp. nov.</title>
        <authorList>
            <person name="Garcia-Roldan A."/>
            <person name="Duran-Viseras A."/>
            <person name="de la Haba R.R."/>
            <person name="Corral P."/>
            <person name="Sanchez-Porro C."/>
            <person name="Ventosa A."/>
        </authorList>
    </citation>
    <scope>NUCLEOTIDE SEQUENCE</scope>
    <source>
        <strain evidence="3">F2-12</strain>
    </source>
</reference>
<feature type="transmembrane region" description="Helical" evidence="1">
    <location>
        <begin position="114"/>
        <end position="133"/>
    </location>
</feature>
<accession>A0A9R1D611</accession>
<feature type="transmembrane region" description="Helical" evidence="1">
    <location>
        <begin position="21"/>
        <end position="40"/>
    </location>
</feature>
<dbReference type="EMBL" id="JAHLKM010000004">
    <property type="protein sequence ID" value="MCQ4332878.1"/>
    <property type="molecule type" value="Genomic_DNA"/>
</dbReference>
<protein>
    <submittedName>
        <fullName evidence="3">DUF2070 family protein</fullName>
    </submittedName>
</protein>
<name>A0A9R1D611_9EURY</name>
<evidence type="ECO:0000313" key="4">
    <source>
        <dbReference type="Proteomes" id="UP001139494"/>
    </source>
</evidence>
<keyword evidence="1" id="KW-0472">Membrane</keyword>
<organism evidence="3 4">
    <name type="scientific">Natronomonas aquatica</name>
    <dbReference type="NCBI Taxonomy" id="2841590"/>
    <lineage>
        <taxon>Archaea</taxon>
        <taxon>Methanobacteriati</taxon>
        <taxon>Methanobacteriota</taxon>
        <taxon>Stenosarchaea group</taxon>
        <taxon>Halobacteria</taxon>
        <taxon>Halobacteriales</taxon>
        <taxon>Natronomonadaceae</taxon>
        <taxon>Natronomonas</taxon>
    </lineage>
</organism>
<proteinExistence type="predicted"/>
<dbReference type="AlphaFoldDB" id="A0A9R1D611"/>
<keyword evidence="1" id="KW-1133">Transmembrane helix</keyword>
<dbReference type="Pfam" id="PF09843">
    <property type="entry name" value="DUF2070"/>
    <property type="match status" value="1"/>
</dbReference>
<evidence type="ECO:0000313" key="3">
    <source>
        <dbReference type="EMBL" id="MCQ4332878.1"/>
    </source>
</evidence>
<feature type="transmembrane region" description="Helical" evidence="1">
    <location>
        <begin position="83"/>
        <end position="108"/>
    </location>
</feature>
<dbReference type="Proteomes" id="UP001139494">
    <property type="component" value="Unassembled WGS sequence"/>
</dbReference>
<sequence length="612" mass="63530">MTGTRGDLASLSRFVFRAPDWSASLFLTLFVAAIVGVAAFDSQFLLDDAYRGMIYVGLPTVVAAFLTPPIDRALGGKLTYNRSALLAFVCEVVVVVFLVTAAAVVAAAGAGQSLVSDALVVALASIFALRLFVITAVSRRSLPIAAISASIQTLTAAILGFVYGGTVGYLLEGELSVGGSTDPADLLVVRPPDFALLAALCVVYAAGVWVFLRAIDRPWQRNLGVSVLDFVRGFIGHTAAGSDELEAFFGDLGESAIVPVTVLSIRRPGGTEKARFVVPSVHPGPMGEIGGGNLPERIAAATEGLAFVPHAAAGHDFNLVSEREVDALIEAADRAEERIEYGRAATHADREREGDSRVLGQAIGDDALLVATHAPEPADDVAFSVGLSVSAEARAAGLREIAFVDAHNCNDGMVDGAGRVGPGSRRSFDLMSAAGRVAERLTAAERGPLSVGIADTETDWSPEEGIGPLGVRVAVFEVDGRRTVYVLVDGNNMDCGLRAAIVGAVDADETEVMTTDTHVVNTVSAANQVGDAIDPDRLVDLVVDLVAEAEADLEPVEAGLATERTEVTVFGTDRTEALAATANAMVQIGGALLLIVVAAATAVSVLIFLLAS</sequence>
<comment type="caution">
    <text evidence="3">The sequence shown here is derived from an EMBL/GenBank/DDBJ whole genome shotgun (WGS) entry which is preliminary data.</text>
</comment>
<feature type="transmembrane region" description="Helical" evidence="1">
    <location>
        <begin position="145"/>
        <end position="171"/>
    </location>
</feature>
<evidence type="ECO:0000259" key="2">
    <source>
        <dbReference type="Pfam" id="PF09843"/>
    </source>
</evidence>
<feature type="transmembrane region" description="Helical" evidence="1">
    <location>
        <begin position="52"/>
        <end position="71"/>
    </location>
</feature>
<dbReference type="RefSeq" id="WP_256028819.1">
    <property type="nucleotide sequence ID" value="NZ_JAHLKM010000004.1"/>
</dbReference>
<feature type="transmembrane region" description="Helical" evidence="1">
    <location>
        <begin position="591"/>
        <end position="611"/>
    </location>
</feature>
<gene>
    <name evidence="3" type="ORF">KM295_05075</name>
</gene>
<dbReference type="InterPro" id="IPR019204">
    <property type="entry name" value="DUF2070_membrane"/>
</dbReference>
<keyword evidence="4" id="KW-1185">Reference proteome</keyword>